<feature type="compositionally biased region" description="Basic residues" evidence="1">
    <location>
        <begin position="205"/>
        <end position="219"/>
    </location>
</feature>
<dbReference type="OrthoDB" id="8956991at2759"/>
<dbReference type="PANTHER" id="PTHR15136">
    <property type="entry name" value="STROMAL INTERACTION MOLECULE HOMOLOG"/>
    <property type="match status" value="1"/>
</dbReference>
<evidence type="ECO:0000313" key="2">
    <source>
        <dbReference type="EMBL" id="KAG9348490.1"/>
    </source>
</evidence>
<dbReference type="InterPro" id="IPR037608">
    <property type="entry name" value="STIM1/2"/>
</dbReference>
<dbReference type="GO" id="GO:0006874">
    <property type="term" value="P:intracellular calcium ion homeostasis"/>
    <property type="evidence" value="ECO:0007669"/>
    <property type="project" value="TreeGrafter"/>
</dbReference>
<dbReference type="PANTHER" id="PTHR15136:SF9">
    <property type="entry name" value="STROMAL INTERACTION MOLECULE 1"/>
    <property type="match status" value="1"/>
</dbReference>
<evidence type="ECO:0000313" key="3">
    <source>
        <dbReference type="Proteomes" id="UP000824540"/>
    </source>
</evidence>
<feature type="compositionally biased region" description="Low complexity" evidence="1">
    <location>
        <begin position="143"/>
        <end position="173"/>
    </location>
</feature>
<feature type="compositionally biased region" description="Low complexity" evidence="1">
    <location>
        <begin position="52"/>
        <end position="72"/>
    </location>
</feature>
<dbReference type="GO" id="GO:0005783">
    <property type="term" value="C:endoplasmic reticulum"/>
    <property type="evidence" value="ECO:0007669"/>
    <property type="project" value="TreeGrafter"/>
</dbReference>
<feature type="region of interest" description="Disordered" evidence="1">
    <location>
        <begin position="36"/>
        <end position="108"/>
    </location>
</feature>
<feature type="region of interest" description="Disordered" evidence="1">
    <location>
        <begin position="143"/>
        <end position="219"/>
    </location>
</feature>
<evidence type="ECO:0000256" key="1">
    <source>
        <dbReference type="SAM" id="MobiDB-lite"/>
    </source>
</evidence>
<keyword evidence="3" id="KW-1185">Reference proteome</keyword>
<comment type="caution">
    <text evidence="2">The sequence shown here is derived from an EMBL/GenBank/DDBJ whole genome shotgun (WGS) entry which is preliminary data.</text>
</comment>
<sequence>MDRRVSDLWSISSDCQSLWKYSAPSMMSLRQRHIDSQMTVGSQRDLNRSDSDSSLPLSQSSEQQRLSSSSGSKGHPVKPTSFLHDPTSLHLAHTPNGGNRLHEGGPWGEGGADSPLLVKKAYGIEKSASLGEINTGVLVGLSQSESSRSLSPNSTDPDTPSPTGGQPGSAPGSKGSTRIPQLSSKKSPLEEDSGSTGEDTDSAASRKKHTFKIFKKQKK</sequence>
<dbReference type="AlphaFoldDB" id="A0A8T2P987"/>
<dbReference type="GO" id="GO:0005886">
    <property type="term" value="C:plasma membrane"/>
    <property type="evidence" value="ECO:0007669"/>
    <property type="project" value="TreeGrafter"/>
</dbReference>
<feature type="compositionally biased region" description="Acidic residues" evidence="1">
    <location>
        <begin position="190"/>
        <end position="201"/>
    </location>
</feature>
<dbReference type="EMBL" id="JAFBMS010000011">
    <property type="protein sequence ID" value="KAG9348490.1"/>
    <property type="molecule type" value="Genomic_DNA"/>
</dbReference>
<protein>
    <submittedName>
        <fullName evidence="2">Uncharacterized protein</fullName>
    </submittedName>
</protein>
<reference evidence="2" key="1">
    <citation type="thesis" date="2021" institute="BYU ScholarsArchive" country="Provo, UT, USA">
        <title>Applications of and Algorithms for Genome Assembly and Genomic Analyses with an Emphasis on Marine Teleosts.</title>
        <authorList>
            <person name="Pickett B.D."/>
        </authorList>
    </citation>
    <scope>NUCLEOTIDE SEQUENCE</scope>
    <source>
        <strain evidence="2">HI-2016</strain>
    </source>
</reference>
<feature type="compositionally biased region" description="Polar residues" evidence="1">
    <location>
        <begin position="174"/>
        <end position="186"/>
    </location>
</feature>
<dbReference type="GO" id="GO:0002115">
    <property type="term" value="P:store-operated calcium entry"/>
    <property type="evidence" value="ECO:0007669"/>
    <property type="project" value="TreeGrafter"/>
</dbReference>
<organism evidence="2 3">
    <name type="scientific">Albula glossodonta</name>
    <name type="common">roundjaw bonefish</name>
    <dbReference type="NCBI Taxonomy" id="121402"/>
    <lineage>
        <taxon>Eukaryota</taxon>
        <taxon>Metazoa</taxon>
        <taxon>Chordata</taxon>
        <taxon>Craniata</taxon>
        <taxon>Vertebrata</taxon>
        <taxon>Euteleostomi</taxon>
        <taxon>Actinopterygii</taxon>
        <taxon>Neopterygii</taxon>
        <taxon>Teleostei</taxon>
        <taxon>Albuliformes</taxon>
        <taxon>Albulidae</taxon>
        <taxon>Albula</taxon>
    </lineage>
</organism>
<accession>A0A8T2P987</accession>
<dbReference type="GO" id="GO:0005246">
    <property type="term" value="F:calcium channel regulator activity"/>
    <property type="evidence" value="ECO:0007669"/>
    <property type="project" value="InterPro"/>
</dbReference>
<name>A0A8T2P987_9TELE</name>
<dbReference type="GO" id="GO:0005509">
    <property type="term" value="F:calcium ion binding"/>
    <property type="evidence" value="ECO:0007669"/>
    <property type="project" value="TreeGrafter"/>
</dbReference>
<proteinExistence type="predicted"/>
<gene>
    <name evidence="2" type="ORF">JZ751_002226</name>
</gene>
<dbReference type="Proteomes" id="UP000824540">
    <property type="component" value="Unassembled WGS sequence"/>
</dbReference>